<dbReference type="AlphaFoldDB" id="A0A0K0CSQ7"/>
<protein>
    <submittedName>
        <fullName evidence="2">Pyridoxamine 5'-phosphate oxidase</fullName>
    </submittedName>
</protein>
<name>A0A0K0CSQ7_ANGCA</name>
<reference evidence="2" key="2">
    <citation type="submission" date="2017-02" db="UniProtKB">
        <authorList>
            <consortium name="WormBaseParasite"/>
        </authorList>
    </citation>
    <scope>IDENTIFICATION</scope>
</reference>
<proteinExistence type="predicted"/>
<sequence>MLKHPIPATHRNASRLDQLVYSGTLIGVGSPARTEPVNMRYDLFEKDSGGVNSSRKGNLALTLTQLSLLKAKRVLLRRQVGLDEKEVLLSCSLLQLHVSPFIVTITENAARCQSPAKALDLTFVPKFIMFASGHRRKGRISFSSADHKKNYW</sequence>
<dbReference type="WBParaSite" id="ACAC_0000002501-mRNA-1">
    <property type="protein sequence ID" value="ACAC_0000002501-mRNA-1"/>
    <property type="gene ID" value="ACAC_0000002501"/>
</dbReference>
<dbReference type="Proteomes" id="UP000035642">
    <property type="component" value="Unassembled WGS sequence"/>
</dbReference>
<organism evidence="1 2">
    <name type="scientific">Angiostrongylus cantonensis</name>
    <name type="common">Rat lungworm</name>
    <dbReference type="NCBI Taxonomy" id="6313"/>
    <lineage>
        <taxon>Eukaryota</taxon>
        <taxon>Metazoa</taxon>
        <taxon>Ecdysozoa</taxon>
        <taxon>Nematoda</taxon>
        <taxon>Chromadorea</taxon>
        <taxon>Rhabditida</taxon>
        <taxon>Rhabditina</taxon>
        <taxon>Rhabditomorpha</taxon>
        <taxon>Strongyloidea</taxon>
        <taxon>Metastrongylidae</taxon>
        <taxon>Angiostrongylus</taxon>
    </lineage>
</organism>
<reference evidence="1" key="1">
    <citation type="submission" date="2012-09" db="EMBL/GenBank/DDBJ databases">
        <authorList>
            <person name="Martin A.A."/>
        </authorList>
    </citation>
    <scope>NUCLEOTIDE SEQUENCE</scope>
</reference>
<keyword evidence="1" id="KW-1185">Reference proteome</keyword>
<accession>A0A0K0CSQ7</accession>
<evidence type="ECO:0000313" key="2">
    <source>
        <dbReference type="WBParaSite" id="ACAC_0000002501-mRNA-1"/>
    </source>
</evidence>
<evidence type="ECO:0000313" key="1">
    <source>
        <dbReference type="Proteomes" id="UP000035642"/>
    </source>
</evidence>